<gene>
    <name evidence="2" type="ORF">MetexDRAFT_6796</name>
</gene>
<sequence>MSANQADFPVTAMARVLGVSKAGYYAWAGREPSARAVADAALLKRIRTVHLGSRQTYGAPRVHADLREQGERHSRKRIARLMREAGLVGASHRRGGPITTRRDQEVRPAPDLVDRNFAAQAAVVTPTILATVLSALLPSVLAPLRPSLAAAGPRTGVTLRTVQMP</sequence>
<dbReference type="EMBL" id="AGJK01000581">
    <property type="protein sequence ID" value="EHP71492.1"/>
    <property type="molecule type" value="Genomic_DNA"/>
</dbReference>
<dbReference type="InterPro" id="IPR050900">
    <property type="entry name" value="Transposase_IS3/IS150/IS904"/>
</dbReference>
<dbReference type="AlphaFoldDB" id="H1KVY3"/>
<dbReference type="Proteomes" id="UP000004382">
    <property type="component" value="Unassembled WGS sequence"/>
</dbReference>
<dbReference type="PANTHER" id="PTHR46889:SF4">
    <property type="entry name" value="TRANSPOSASE INSO FOR INSERTION SEQUENCE ELEMENT IS911B-RELATED"/>
    <property type="match status" value="1"/>
</dbReference>
<dbReference type="InterPro" id="IPR025948">
    <property type="entry name" value="HTH-like_dom"/>
</dbReference>
<evidence type="ECO:0000259" key="1">
    <source>
        <dbReference type="Pfam" id="PF13276"/>
    </source>
</evidence>
<feature type="domain" description="HTH-like" evidence="1">
    <location>
        <begin position="39"/>
        <end position="94"/>
    </location>
</feature>
<proteinExistence type="predicted"/>
<comment type="caution">
    <text evidence="2">The sequence shown here is derived from an EMBL/GenBank/DDBJ whole genome shotgun (WGS) entry which is preliminary data.</text>
</comment>
<evidence type="ECO:0000313" key="2">
    <source>
        <dbReference type="EMBL" id="EHP71492.1"/>
    </source>
</evidence>
<dbReference type="PANTHER" id="PTHR46889">
    <property type="entry name" value="TRANSPOSASE INSF FOR INSERTION SEQUENCE IS3B-RELATED"/>
    <property type="match status" value="1"/>
</dbReference>
<dbReference type="RefSeq" id="WP_003608037.1">
    <property type="nucleotide sequence ID" value="NZ_AGJK01000581.1"/>
</dbReference>
<feature type="non-terminal residue" evidence="2">
    <location>
        <position position="165"/>
    </location>
</feature>
<evidence type="ECO:0000313" key="3">
    <source>
        <dbReference type="Proteomes" id="UP000004382"/>
    </source>
</evidence>
<accession>H1KVY3</accession>
<dbReference type="Pfam" id="PF13276">
    <property type="entry name" value="HTH_21"/>
    <property type="match status" value="1"/>
</dbReference>
<organism evidence="2 3">
    <name type="scientific">Methylorubrum extorquens DSM 13060</name>
    <dbReference type="NCBI Taxonomy" id="882800"/>
    <lineage>
        <taxon>Bacteria</taxon>
        <taxon>Pseudomonadati</taxon>
        <taxon>Pseudomonadota</taxon>
        <taxon>Alphaproteobacteria</taxon>
        <taxon>Hyphomicrobiales</taxon>
        <taxon>Methylobacteriaceae</taxon>
        <taxon>Methylorubrum</taxon>
    </lineage>
</organism>
<reference evidence="2 3" key="1">
    <citation type="submission" date="2011-09" db="EMBL/GenBank/DDBJ databases">
        <title>The draft genome of Methylobacterium extorquens DSM 13060.</title>
        <authorList>
            <consortium name="US DOE Joint Genome Institute (JGI-PGF)"/>
            <person name="Lucas S."/>
            <person name="Han J."/>
            <person name="Lapidus A."/>
            <person name="Cheng J.-F."/>
            <person name="Goodwin L."/>
            <person name="Pitluck S."/>
            <person name="Peters L."/>
            <person name="Land M.L."/>
            <person name="Hauser L."/>
            <person name="Koskimaki J."/>
            <person name="Halonen O."/>
            <person name="Pirttila A."/>
            <person name="Frank C."/>
            <person name="Woyke T.J."/>
        </authorList>
    </citation>
    <scope>NUCLEOTIDE SEQUENCE [LARGE SCALE GENOMIC DNA]</scope>
    <source>
        <strain evidence="2 3">DSM 13060</strain>
    </source>
</reference>
<name>H1KVY3_METEX</name>
<protein>
    <recommendedName>
        <fullName evidence="1">HTH-like domain-containing protein</fullName>
    </recommendedName>
</protein>